<organism evidence="2 3">
    <name type="scientific">Roseburia zhanii</name>
    <dbReference type="NCBI Taxonomy" id="2763064"/>
    <lineage>
        <taxon>Bacteria</taxon>
        <taxon>Bacillati</taxon>
        <taxon>Bacillota</taxon>
        <taxon>Clostridia</taxon>
        <taxon>Lachnospirales</taxon>
        <taxon>Lachnospiraceae</taxon>
        <taxon>Roseburia</taxon>
    </lineage>
</organism>
<sequence>MKKIAIVTATRAEYGILKPLICRLEQEKEFEVQLYVTGTHLSKRYGNTKQEIEADGIRIYKEIPILEEGNMPYAISATMANALRRFAKAFMEDLPDLLVVLGDRTEILGICCAAMNENIPIAHLHGGELTEGAVDDCVRHAITKMSYLHFPAAEVYRKRIIQMGEDPKRVINAGALGVENILHVPLYDRRTVEKELGIAKDQAYVIVTFHPVTLERQQAGEQTRELLAAIEEESQYHYLITKPNADAGAGEINRMLEIFAKEHKHVQITASLGMLRYLSAVRYSAFVLGNSSSGIIEAPALGVPTVNIGNRQMGRLMADTIINCGNEKDEIVQAMKKAAATEHKKSALYGDGHTSEIITETIKKLFSEEKIDLKKHFYTI</sequence>
<dbReference type="Pfam" id="PF02350">
    <property type="entry name" value="Epimerase_2"/>
    <property type="match status" value="1"/>
</dbReference>
<dbReference type="InterPro" id="IPR029767">
    <property type="entry name" value="WecB-like"/>
</dbReference>
<evidence type="ECO:0000313" key="3">
    <source>
        <dbReference type="Proteomes" id="UP000606720"/>
    </source>
</evidence>
<comment type="caution">
    <text evidence="2">The sequence shown here is derived from an EMBL/GenBank/DDBJ whole genome shotgun (WGS) entry which is preliminary data.</text>
</comment>
<keyword evidence="2" id="KW-0326">Glycosidase</keyword>
<feature type="domain" description="UDP-N-acetylglucosamine 2-epimerase" evidence="1">
    <location>
        <begin position="24"/>
        <end position="363"/>
    </location>
</feature>
<keyword evidence="3" id="KW-1185">Reference proteome</keyword>
<dbReference type="EC" id="3.2.1.183" evidence="2"/>
<gene>
    <name evidence="2" type="primary">neuC</name>
    <name evidence="2" type="ORF">H8S17_00225</name>
</gene>
<dbReference type="AlphaFoldDB" id="A0A923LLU7"/>
<evidence type="ECO:0000313" key="2">
    <source>
        <dbReference type="EMBL" id="MBC5712647.1"/>
    </source>
</evidence>
<dbReference type="InterPro" id="IPR003331">
    <property type="entry name" value="UDP_GlcNAc_Epimerase_2_dom"/>
</dbReference>
<keyword evidence="2" id="KW-0378">Hydrolase</keyword>
<dbReference type="CDD" id="cd03786">
    <property type="entry name" value="GTB_UDP-GlcNAc_2-Epimerase"/>
    <property type="match status" value="1"/>
</dbReference>
<dbReference type="NCBIfam" id="TIGR03568">
    <property type="entry name" value="NeuC_NnaA"/>
    <property type="match status" value="1"/>
</dbReference>
<name>A0A923LLU7_9FIRM</name>
<dbReference type="InterPro" id="IPR020004">
    <property type="entry name" value="UDP-GlcNAc_Epase"/>
</dbReference>
<dbReference type="PANTHER" id="PTHR43174">
    <property type="entry name" value="UDP-N-ACETYLGLUCOSAMINE 2-EPIMERASE"/>
    <property type="match status" value="1"/>
</dbReference>
<protein>
    <submittedName>
        <fullName evidence="2">UDP-N-acetylglucosamine 2-epimerase (Hydrolyzing)</fullName>
        <ecNumber evidence="2">3.2.1.183</ecNumber>
    </submittedName>
</protein>
<dbReference type="PANTHER" id="PTHR43174:SF3">
    <property type="entry name" value="UDP-N-ACETYLGLUCOSAMINE 2-EPIMERASE"/>
    <property type="match status" value="1"/>
</dbReference>
<dbReference type="Proteomes" id="UP000606720">
    <property type="component" value="Unassembled WGS sequence"/>
</dbReference>
<dbReference type="GO" id="GO:0004553">
    <property type="term" value="F:hydrolase activity, hydrolyzing O-glycosyl compounds"/>
    <property type="evidence" value="ECO:0007669"/>
    <property type="project" value="InterPro"/>
</dbReference>
<dbReference type="EMBL" id="JACOPH010000001">
    <property type="protein sequence ID" value="MBC5712647.1"/>
    <property type="molecule type" value="Genomic_DNA"/>
</dbReference>
<evidence type="ECO:0000259" key="1">
    <source>
        <dbReference type="Pfam" id="PF02350"/>
    </source>
</evidence>
<proteinExistence type="predicted"/>
<accession>A0A923LLU7</accession>
<dbReference type="RefSeq" id="WP_186865746.1">
    <property type="nucleotide sequence ID" value="NZ_JACOPH010000001.1"/>
</dbReference>
<reference evidence="2" key="1">
    <citation type="submission" date="2020-08" db="EMBL/GenBank/DDBJ databases">
        <title>Genome public.</title>
        <authorList>
            <person name="Liu C."/>
            <person name="Sun Q."/>
        </authorList>
    </citation>
    <scope>NUCLEOTIDE SEQUENCE</scope>
    <source>
        <strain evidence="2">BX1005</strain>
    </source>
</reference>
<dbReference type="Gene3D" id="3.40.50.2000">
    <property type="entry name" value="Glycogen Phosphorylase B"/>
    <property type="match status" value="2"/>
</dbReference>
<dbReference type="GO" id="GO:0006047">
    <property type="term" value="P:UDP-N-acetylglucosamine metabolic process"/>
    <property type="evidence" value="ECO:0007669"/>
    <property type="project" value="InterPro"/>
</dbReference>
<dbReference type="SUPFAM" id="SSF53756">
    <property type="entry name" value="UDP-Glycosyltransferase/glycogen phosphorylase"/>
    <property type="match status" value="1"/>
</dbReference>